<evidence type="ECO:0000313" key="4">
    <source>
        <dbReference type="Proteomes" id="UP000477911"/>
    </source>
</evidence>
<feature type="transmembrane region" description="Helical" evidence="2">
    <location>
        <begin position="964"/>
        <end position="983"/>
    </location>
</feature>
<dbReference type="Proteomes" id="UP000477911">
    <property type="component" value="Unassembled WGS sequence"/>
</dbReference>
<evidence type="ECO:0000313" key="3">
    <source>
        <dbReference type="EMBL" id="MXN18033.1"/>
    </source>
</evidence>
<feature type="transmembrane region" description="Helical" evidence="2">
    <location>
        <begin position="868"/>
        <end position="886"/>
    </location>
</feature>
<dbReference type="Gene3D" id="1.20.1640.10">
    <property type="entry name" value="Multidrug efflux transporter AcrB transmembrane domain"/>
    <property type="match status" value="2"/>
</dbReference>
<evidence type="ECO:0000256" key="1">
    <source>
        <dbReference type="SAM" id="MobiDB-lite"/>
    </source>
</evidence>
<organism evidence="3 4">
    <name type="scientific">Pseudooceanicola albus</name>
    <dbReference type="NCBI Taxonomy" id="2692189"/>
    <lineage>
        <taxon>Bacteria</taxon>
        <taxon>Pseudomonadati</taxon>
        <taxon>Pseudomonadota</taxon>
        <taxon>Alphaproteobacteria</taxon>
        <taxon>Rhodobacterales</taxon>
        <taxon>Paracoccaceae</taxon>
        <taxon>Pseudooceanicola</taxon>
    </lineage>
</organism>
<dbReference type="GO" id="GO:0042910">
    <property type="term" value="F:xenobiotic transmembrane transporter activity"/>
    <property type="evidence" value="ECO:0007669"/>
    <property type="project" value="TreeGrafter"/>
</dbReference>
<dbReference type="PANTHER" id="PTHR32063:SF33">
    <property type="entry name" value="RND SUPERFAMILY EFFLUX PUMP PERMEASE COMPONENT"/>
    <property type="match status" value="1"/>
</dbReference>
<proteinExistence type="predicted"/>
<name>A0A6L7G5T8_9RHOB</name>
<keyword evidence="2" id="KW-1133">Transmembrane helix</keyword>
<dbReference type="SUPFAM" id="SSF82714">
    <property type="entry name" value="Multidrug efflux transporter AcrB TolC docking domain, DN and DC subdomains"/>
    <property type="match status" value="1"/>
</dbReference>
<protein>
    <submittedName>
        <fullName evidence="3">AcrB/AcrD/AcrF family protein</fullName>
    </submittedName>
</protein>
<reference evidence="3 4" key="1">
    <citation type="submission" date="2019-12" db="EMBL/GenBank/DDBJ databases">
        <authorList>
            <person name="Li M."/>
        </authorList>
    </citation>
    <scope>NUCLEOTIDE SEQUENCE [LARGE SCALE GENOMIC DNA]</scope>
    <source>
        <strain evidence="3 4">GBMRC 2024</strain>
    </source>
</reference>
<gene>
    <name evidence="3" type="ORF">GR170_09315</name>
</gene>
<feature type="transmembrane region" description="Helical" evidence="2">
    <location>
        <begin position="893"/>
        <end position="913"/>
    </location>
</feature>
<dbReference type="PRINTS" id="PR00702">
    <property type="entry name" value="ACRIFLAVINRP"/>
</dbReference>
<dbReference type="EMBL" id="WUMU01000007">
    <property type="protein sequence ID" value="MXN18033.1"/>
    <property type="molecule type" value="Genomic_DNA"/>
</dbReference>
<dbReference type="Gene3D" id="3.30.2090.10">
    <property type="entry name" value="Multidrug efflux transporter AcrB TolC docking domain, DN and DC subdomains"/>
    <property type="match status" value="2"/>
</dbReference>
<keyword evidence="2" id="KW-0472">Membrane</keyword>
<dbReference type="Pfam" id="PF00873">
    <property type="entry name" value="ACR_tran"/>
    <property type="match status" value="1"/>
</dbReference>
<dbReference type="AlphaFoldDB" id="A0A6L7G5T8"/>
<dbReference type="SUPFAM" id="SSF82693">
    <property type="entry name" value="Multidrug efflux transporter AcrB pore domain, PN1, PN2, PC1 and PC2 subdomains"/>
    <property type="match status" value="1"/>
</dbReference>
<dbReference type="PANTHER" id="PTHR32063">
    <property type="match status" value="1"/>
</dbReference>
<feature type="transmembrane region" description="Helical" evidence="2">
    <location>
        <begin position="418"/>
        <end position="444"/>
    </location>
</feature>
<keyword evidence="2" id="KW-0812">Transmembrane</keyword>
<evidence type="ECO:0000256" key="2">
    <source>
        <dbReference type="SAM" id="Phobius"/>
    </source>
</evidence>
<feature type="transmembrane region" description="Helical" evidence="2">
    <location>
        <begin position="919"/>
        <end position="943"/>
    </location>
</feature>
<dbReference type="Gene3D" id="3.30.70.1320">
    <property type="entry name" value="Multidrug efflux transporter AcrB pore domain like"/>
    <property type="match status" value="1"/>
</dbReference>
<dbReference type="InterPro" id="IPR001036">
    <property type="entry name" value="Acrflvin-R"/>
</dbReference>
<feature type="transmembrane region" description="Helical" evidence="2">
    <location>
        <begin position="322"/>
        <end position="343"/>
    </location>
</feature>
<feature type="transmembrane region" description="Helical" evidence="2">
    <location>
        <begin position="518"/>
        <end position="537"/>
    </location>
</feature>
<dbReference type="RefSeq" id="WP_160893969.1">
    <property type="nucleotide sequence ID" value="NZ_WUMU01000007.1"/>
</dbReference>
<accession>A0A6L7G5T8</accession>
<feature type="transmembrane region" description="Helical" evidence="2">
    <location>
        <begin position="376"/>
        <end position="397"/>
    </location>
</feature>
<dbReference type="SUPFAM" id="SSF82866">
    <property type="entry name" value="Multidrug efflux transporter AcrB transmembrane domain"/>
    <property type="match status" value="2"/>
</dbReference>
<keyword evidence="4" id="KW-1185">Reference proteome</keyword>
<comment type="caution">
    <text evidence="3">The sequence shown here is derived from an EMBL/GenBank/DDBJ whole genome shotgun (WGS) entry which is preliminary data.</text>
</comment>
<dbReference type="Gene3D" id="3.30.70.1430">
    <property type="entry name" value="Multidrug efflux transporter AcrB pore domain"/>
    <property type="match status" value="2"/>
</dbReference>
<feature type="transmembrane region" description="Helical" evidence="2">
    <location>
        <begin position="350"/>
        <end position="370"/>
    </location>
</feature>
<feature type="region of interest" description="Disordered" evidence="1">
    <location>
        <begin position="202"/>
        <end position="226"/>
    </location>
</feature>
<dbReference type="GO" id="GO:0005886">
    <property type="term" value="C:plasma membrane"/>
    <property type="evidence" value="ECO:0007669"/>
    <property type="project" value="TreeGrafter"/>
</dbReference>
<feature type="transmembrane region" description="Helical" evidence="2">
    <location>
        <begin position="995"/>
        <end position="1020"/>
    </location>
</feature>
<sequence length="1055" mass="113031">MGLLRFFTRHGTAANLLLVAIVAFGLYAATQIRAQYFPDVVSEAITITVKWDDASAEDVDKSIIAVATPDLLEVEGVSDLSAIARDGRARITLEFEPGWNLDRAMNEVEAAMPAASALPGGAETPVIRRSAWRDGVLTVVLSGDLDRPQMERLGETLKGDLQRAGVTRISLRGLTAPRIAVVADPAALAEYGLTLSDLSDQVETEATEASGGQLSDSATRLRAGHDRRDADSIRAIRIETDRGPVALSDLARVTVDSAGSGRAYFMAGRAAVTIAVDRGVGGDALKIQKTVRQVSDRFLESAPPGLRIDLIDNKAARISDRLAILVDNGIFGLLLVLGLLYLFLSPSAALWVAAGIPVSLAAGIGLMWLTGQSLNMISLFALILCLGIIVDDAIVVAEHAEYRHRSLGERRPRAAERAAIRMLGPVLASTVTTVVAFLSLHWVGGHFGSFIATIPLVVAAVLVASLAECFLVLPHHMARGLGRLDDGPLGAPARAVTRGFDRMRAAIFEPALRWVIRLRYAVLLLAVAATLQAVLMIQTREVQWRFFQSPRSDTITANIAMLDGATRDDTLAMLKEVDRATRAVRSRFTADYGADPVQYEISQIGGTAGRGLAIEDDKDTDLLAAISIGLIPPDQRPYGSDAFVQALEAELRKPDTLETFSFRAGRYGPASDGLSVIFAGDDLEKLKAASLALQEQLAGIPEVSGVQDDMSRGTIDHALSLNAYGRALGFQVGALATELSARLSGLTALTYLDGSREAEIDVELPEGAISAGYLDEIRLQSQVTGEWVRLGEIVDVAPRPALGSLRRENGRNLLHVTGDLDDSDAARAEAVRDRLNSGILPGIAQTYGVDYALGGQAEQERAFLSDAMKGYLICLIGIYMTLALVLGRWGQPLVILAVVPFGLIGVVWGHALWNMPLSIFSVVGMIGMSGIIVNDSIVLVSAIDEKLPSRATIPAVIEATSQRLRPVLLTTLTTVLGLAPLLTERSSQAEFLKPMVVTLCYGLGLGFVLVLLVVPSVVVIKHDLSLALRSTRRLPGLLARLQARRRRAASKPYEM</sequence>
<dbReference type="Gene3D" id="3.30.70.1440">
    <property type="entry name" value="Multidrug efflux transporter AcrB pore domain"/>
    <property type="match status" value="1"/>
</dbReference>
<dbReference type="InterPro" id="IPR027463">
    <property type="entry name" value="AcrB_DN_DC_subdom"/>
</dbReference>
<feature type="transmembrane region" description="Helical" evidence="2">
    <location>
        <begin position="450"/>
        <end position="473"/>
    </location>
</feature>